<feature type="signal peptide" evidence="1">
    <location>
        <begin position="1"/>
        <end position="15"/>
    </location>
</feature>
<evidence type="ECO:0000313" key="2">
    <source>
        <dbReference type="EMBL" id="TVY19905.1"/>
    </source>
</evidence>
<dbReference type="AlphaFoldDB" id="A0A8T9BJF1"/>
<dbReference type="EMBL" id="QGMF01000081">
    <property type="protein sequence ID" value="TVY19905.1"/>
    <property type="molecule type" value="Genomic_DNA"/>
</dbReference>
<dbReference type="Proteomes" id="UP000469559">
    <property type="component" value="Unassembled WGS sequence"/>
</dbReference>
<keyword evidence="1" id="KW-0732">Signal</keyword>
<comment type="caution">
    <text evidence="2">The sequence shown here is derived from an EMBL/GenBank/DDBJ whole genome shotgun (WGS) entry which is preliminary data.</text>
</comment>
<dbReference type="OrthoDB" id="3534476at2759"/>
<reference evidence="2 3" key="1">
    <citation type="submission" date="2018-05" db="EMBL/GenBank/DDBJ databases">
        <title>Whole genome sequencing for identification of molecular markers to develop diagnostic detection tools for the regulated plant pathogen Lachnellula willkommii.</title>
        <authorList>
            <person name="Giroux E."/>
            <person name="Bilodeau G."/>
        </authorList>
    </citation>
    <scope>NUCLEOTIDE SEQUENCE [LARGE SCALE GENOMIC DNA]</scope>
    <source>
        <strain evidence="2 3">CBS 203.66</strain>
    </source>
</reference>
<protein>
    <submittedName>
        <fullName evidence="2">Uncharacterized protein</fullName>
    </submittedName>
</protein>
<accession>A0A8T9BJF1</accession>
<dbReference type="PROSITE" id="PS51257">
    <property type="entry name" value="PROKAR_LIPOPROTEIN"/>
    <property type="match status" value="1"/>
</dbReference>
<sequence length="118" mass="13589">MRLFTLLLLPAAVLSCIKYSAVYPISETAPFQATITDDNLTTCWISRTYREHNRYQQLANLAPPTSAELQNPDTTTWGFKRWDFECLEGGYEAWANVGVRTVVYRRKREGVQKEGRLL</sequence>
<feature type="non-terminal residue" evidence="2">
    <location>
        <position position="118"/>
    </location>
</feature>
<proteinExistence type="predicted"/>
<feature type="chain" id="PRO_5035720894" evidence="1">
    <location>
        <begin position="16"/>
        <end position="118"/>
    </location>
</feature>
<organism evidence="2 3">
    <name type="scientific">Lachnellula arida</name>
    <dbReference type="NCBI Taxonomy" id="1316785"/>
    <lineage>
        <taxon>Eukaryota</taxon>
        <taxon>Fungi</taxon>
        <taxon>Dikarya</taxon>
        <taxon>Ascomycota</taxon>
        <taxon>Pezizomycotina</taxon>
        <taxon>Leotiomycetes</taxon>
        <taxon>Helotiales</taxon>
        <taxon>Lachnaceae</taxon>
        <taxon>Lachnellula</taxon>
    </lineage>
</organism>
<name>A0A8T9BJF1_9HELO</name>
<evidence type="ECO:0000313" key="3">
    <source>
        <dbReference type="Proteomes" id="UP000469559"/>
    </source>
</evidence>
<keyword evidence="3" id="KW-1185">Reference proteome</keyword>
<gene>
    <name evidence="2" type="ORF">LARI1_G001574</name>
</gene>
<evidence type="ECO:0000256" key="1">
    <source>
        <dbReference type="SAM" id="SignalP"/>
    </source>
</evidence>